<reference evidence="1 3" key="2">
    <citation type="journal article" date="2018" name="Plant J.">
        <title>The Physcomitrella patens chromosome-scale assembly reveals moss genome structure and evolution.</title>
        <authorList>
            <person name="Lang D."/>
            <person name="Ullrich K.K."/>
            <person name="Murat F."/>
            <person name="Fuchs J."/>
            <person name="Jenkins J."/>
            <person name="Haas F.B."/>
            <person name="Piednoel M."/>
            <person name="Gundlach H."/>
            <person name="Van Bel M."/>
            <person name="Meyberg R."/>
            <person name="Vives C."/>
            <person name="Morata J."/>
            <person name="Symeonidi A."/>
            <person name="Hiss M."/>
            <person name="Muchero W."/>
            <person name="Kamisugi Y."/>
            <person name="Saleh O."/>
            <person name="Blanc G."/>
            <person name="Decker E.L."/>
            <person name="van Gessel N."/>
            <person name="Grimwood J."/>
            <person name="Hayes R.D."/>
            <person name="Graham S.W."/>
            <person name="Gunter L.E."/>
            <person name="McDaniel S.F."/>
            <person name="Hoernstein S.N.W."/>
            <person name="Larsson A."/>
            <person name="Li F.W."/>
            <person name="Perroud P.F."/>
            <person name="Phillips J."/>
            <person name="Ranjan P."/>
            <person name="Rokshar D.S."/>
            <person name="Rothfels C.J."/>
            <person name="Schneider L."/>
            <person name="Shu S."/>
            <person name="Stevenson D.W."/>
            <person name="Thummler F."/>
            <person name="Tillich M."/>
            <person name="Villarreal Aguilar J.C."/>
            <person name="Widiez T."/>
            <person name="Wong G.K."/>
            <person name="Wymore A."/>
            <person name="Zhang Y."/>
            <person name="Zimmer A.D."/>
            <person name="Quatrano R.S."/>
            <person name="Mayer K.F.X."/>
            <person name="Goodstein D."/>
            <person name="Casacuberta J.M."/>
            <person name="Vandepoele K."/>
            <person name="Reski R."/>
            <person name="Cuming A.C."/>
            <person name="Tuskan G.A."/>
            <person name="Maumus F."/>
            <person name="Salse J."/>
            <person name="Schmutz J."/>
            <person name="Rensing S.A."/>
        </authorList>
    </citation>
    <scope>NUCLEOTIDE SEQUENCE [LARGE SCALE GENOMIC DNA]</scope>
    <source>
        <strain evidence="2 3">cv. Gransden 2004</strain>
    </source>
</reference>
<sequence>MHQDTMSLRRGRGVCESDGELSITHKIYSRCGSMISAHCTMMGECKISVYLWRQGSM</sequence>
<reference evidence="2" key="3">
    <citation type="submission" date="2020-12" db="UniProtKB">
        <authorList>
            <consortium name="EnsemblPlants"/>
        </authorList>
    </citation>
    <scope>IDENTIFICATION</scope>
</reference>
<dbReference type="EnsemblPlants" id="Pp3c8_13951V3.1">
    <property type="protein sequence ID" value="Pp3c8_13951V3.1"/>
    <property type="gene ID" value="Pp3c8_13951"/>
</dbReference>
<evidence type="ECO:0000313" key="2">
    <source>
        <dbReference type="EnsemblPlants" id="Pp3c8_13951V3.1"/>
    </source>
</evidence>
<dbReference type="Proteomes" id="UP000006727">
    <property type="component" value="Chromosome 8"/>
</dbReference>
<gene>
    <name evidence="1" type="ORF">PHYPA_011503</name>
</gene>
<proteinExistence type="predicted"/>
<dbReference type="EMBL" id="ABEU02000008">
    <property type="protein sequence ID" value="PNR49607.1"/>
    <property type="molecule type" value="Genomic_DNA"/>
</dbReference>
<reference evidence="1 3" key="1">
    <citation type="journal article" date="2008" name="Science">
        <title>The Physcomitrella genome reveals evolutionary insights into the conquest of land by plants.</title>
        <authorList>
            <person name="Rensing S."/>
            <person name="Lang D."/>
            <person name="Zimmer A."/>
            <person name="Terry A."/>
            <person name="Salamov A."/>
            <person name="Shapiro H."/>
            <person name="Nishiyama T."/>
            <person name="Perroud P.-F."/>
            <person name="Lindquist E."/>
            <person name="Kamisugi Y."/>
            <person name="Tanahashi T."/>
            <person name="Sakakibara K."/>
            <person name="Fujita T."/>
            <person name="Oishi K."/>
            <person name="Shin-I T."/>
            <person name="Kuroki Y."/>
            <person name="Toyoda A."/>
            <person name="Suzuki Y."/>
            <person name="Hashimoto A."/>
            <person name="Yamaguchi K."/>
            <person name="Sugano A."/>
            <person name="Kohara Y."/>
            <person name="Fujiyama A."/>
            <person name="Anterola A."/>
            <person name="Aoki S."/>
            <person name="Ashton N."/>
            <person name="Barbazuk W.B."/>
            <person name="Barker E."/>
            <person name="Bennetzen J."/>
            <person name="Bezanilla M."/>
            <person name="Blankenship R."/>
            <person name="Cho S.H."/>
            <person name="Dutcher S."/>
            <person name="Estelle M."/>
            <person name="Fawcett J.A."/>
            <person name="Gundlach H."/>
            <person name="Hanada K."/>
            <person name="Heyl A."/>
            <person name="Hicks K.A."/>
            <person name="Hugh J."/>
            <person name="Lohr M."/>
            <person name="Mayer K."/>
            <person name="Melkozernov A."/>
            <person name="Murata T."/>
            <person name="Nelson D."/>
            <person name="Pils B."/>
            <person name="Prigge M."/>
            <person name="Reiss B."/>
            <person name="Renner T."/>
            <person name="Rombauts S."/>
            <person name="Rushton P."/>
            <person name="Sanderfoot A."/>
            <person name="Schween G."/>
            <person name="Shiu S.-H."/>
            <person name="Stueber K."/>
            <person name="Theodoulou F.L."/>
            <person name="Tu H."/>
            <person name="Van de Peer Y."/>
            <person name="Verrier P.J."/>
            <person name="Waters E."/>
            <person name="Wood A."/>
            <person name="Yang L."/>
            <person name="Cove D."/>
            <person name="Cuming A."/>
            <person name="Hasebe M."/>
            <person name="Lucas S."/>
            <person name="Mishler D.B."/>
            <person name="Reski R."/>
            <person name="Grigoriev I."/>
            <person name="Quatrano R.S."/>
            <person name="Boore J.L."/>
        </authorList>
    </citation>
    <scope>NUCLEOTIDE SEQUENCE [LARGE SCALE GENOMIC DNA]</scope>
    <source>
        <strain evidence="2 3">cv. Gransden 2004</strain>
    </source>
</reference>
<dbReference type="Gramene" id="Pp3c8_13951V3.1">
    <property type="protein sequence ID" value="Pp3c8_13951V3.1"/>
    <property type="gene ID" value="Pp3c8_13951"/>
</dbReference>
<name>A0A2K1K756_PHYPA</name>
<protein>
    <submittedName>
        <fullName evidence="1 2">Uncharacterized protein</fullName>
    </submittedName>
</protein>
<organism evidence="1">
    <name type="scientific">Physcomitrium patens</name>
    <name type="common">Spreading-leaved earth moss</name>
    <name type="synonym">Physcomitrella patens</name>
    <dbReference type="NCBI Taxonomy" id="3218"/>
    <lineage>
        <taxon>Eukaryota</taxon>
        <taxon>Viridiplantae</taxon>
        <taxon>Streptophyta</taxon>
        <taxon>Embryophyta</taxon>
        <taxon>Bryophyta</taxon>
        <taxon>Bryophytina</taxon>
        <taxon>Bryopsida</taxon>
        <taxon>Funariidae</taxon>
        <taxon>Funariales</taxon>
        <taxon>Funariaceae</taxon>
        <taxon>Physcomitrium</taxon>
    </lineage>
</organism>
<evidence type="ECO:0000313" key="1">
    <source>
        <dbReference type="EMBL" id="PNR49607.1"/>
    </source>
</evidence>
<dbReference type="AlphaFoldDB" id="A0A2K1K756"/>
<keyword evidence="3" id="KW-1185">Reference proteome</keyword>
<dbReference type="InParanoid" id="A0A2K1K756"/>
<evidence type="ECO:0000313" key="3">
    <source>
        <dbReference type="Proteomes" id="UP000006727"/>
    </source>
</evidence>
<accession>A0A2K1K756</accession>